<sequence>MIFLVFLLYALFGSIFTIAKVGLEYTTPLFFVGSRMFVAGICILTYAYFKEPTKFWSNFRNGSTILKLGFFNIYLTNVFEFWGLQYLTSFKTCFIYSLSPFLSALFSYFIFSERLTSRKWLGFAVGIFGFVPILMAQGQGEDLAGQLFVFSWAELSVLAATITSVYGWILLRLLVNEKGHSPFIVNGLSMVFGGALALLHSFFTEAWDPIPVTEFLPFAEAAIGLMIISNFICYNLYGFLLKRFSATFMSFAGFTTPVFAALNGFIFLNETITLPFVFSMVLVFAGLTVFYQDELQKEPLFQKIPEKLPS</sequence>
<feature type="transmembrane region" description="Helical" evidence="6">
    <location>
        <begin position="120"/>
        <end position="137"/>
    </location>
</feature>
<dbReference type="Pfam" id="PF00892">
    <property type="entry name" value="EamA"/>
    <property type="match status" value="2"/>
</dbReference>
<evidence type="ECO:0000256" key="1">
    <source>
        <dbReference type="ARBA" id="ARBA00004651"/>
    </source>
</evidence>
<feature type="transmembrane region" description="Helical" evidence="6">
    <location>
        <begin position="215"/>
        <end position="237"/>
    </location>
</feature>
<protein>
    <submittedName>
        <fullName evidence="8">Permease, EamA family</fullName>
    </submittedName>
</protein>
<feature type="transmembrane region" description="Helical" evidence="6">
    <location>
        <begin position="29"/>
        <end position="49"/>
    </location>
</feature>
<feature type="domain" description="EamA" evidence="7">
    <location>
        <begin position="152"/>
        <end position="290"/>
    </location>
</feature>
<dbReference type="InterPro" id="IPR050638">
    <property type="entry name" value="AA-Vitamin_Transporters"/>
</dbReference>
<accession>A0A090CZR6</accession>
<dbReference type="RefSeq" id="WP_237559227.1">
    <property type="nucleotide sequence ID" value="NZ_CCEJ010000008.1"/>
</dbReference>
<evidence type="ECO:0000313" key="9">
    <source>
        <dbReference type="Proteomes" id="UP000031552"/>
    </source>
</evidence>
<dbReference type="PANTHER" id="PTHR32322:SF18">
    <property type="entry name" value="S-ADENOSYLMETHIONINE_S-ADENOSYLHOMOCYSTEINE TRANSPORTER"/>
    <property type="match status" value="1"/>
</dbReference>
<feature type="transmembrane region" description="Helical" evidence="6">
    <location>
        <begin position="272"/>
        <end position="291"/>
    </location>
</feature>
<gene>
    <name evidence="8" type="ORF">CSEC_1663</name>
</gene>
<organism evidence="8 9">
    <name type="scientific">Candidatus Criblamydia sequanensis CRIB-18</name>
    <dbReference type="NCBI Taxonomy" id="1437425"/>
    <lineage>
        <taxon>Bacteria</taxon>
        <taxon>Pseudomonadati</taxon>
        <taxon>Chlamydiota</taxon>
        <taxon>Chlamydiia</taxon>
        <taxon>Parachlamydiales</taxon>
        <taxon>Candidatus Criblamydiaceae</taxon>
        <taxon>Candidatus Criblamydia</taxon>
    </lineage>
</organism>
<feature type="transmembrane region" description="Helical" evidence="6">
    <location>
        <begin position="94"/>
        <end position="111"/>
    </location>
</feature>
<keyword evidence="4 6" id="KW-1133">Transmembrane helix</keyword>
<evidence type="ECO:0000313" key="8">
    <source>
        <dbReference type="EMBL" id="CDR34476.1"/>
    </source>
</evidence>
<dbReference type="STRING" id="1437425.CSEC_1663"/>
<dbReference type="PANTHER" id="PTHR32322">
    <property type="entry name" value="INNER MEMBRANE TRANSPORTER"/>
    <property type="match status" value="1"/>
</dbReference>
<evidence type="ECO:0000256" key="6">
    <source>
        <dbReference type="SAM" id="Phobius"/>
    </source>
</evidence>
<keyword evidence="2" id="KW-1003">Cell membrane</keyword>
<dbReference type="SUPFAM" id="SSF103481">
    <property type="entry name" value="Multidrug resistance efflux transporter EmrE"/>
    <property type="match status" value="2"/>
</dbReference>
<keyword evidence="5 6" id="KW-0472">Membrane</keyword>
<proteinExistence type="predicted"/>
<feature type="transmembrane region" description="Helical" evidence="6">
    <location>
        <begin position="70"/>
        <end position="88"/>
    </location>
</feature>
<dbReference type="InterPro" id="IPR037185">
    <property type="entry name" value="EmrE-like"/>
</dbReference>
<evidence type="ECO:0000256" key="3">
    <source>
        <dbReference type="ARBA" id="ARBA00022692"/>
    </source>
</evidence>
<feature type="transmembrane region" description="Helical" evidence="6">
    <location>
        <begin position="244"/>
        <end position="266"/>
    </location>
</feature>
<evidence type="ECO:0000259" key="7">
    <source>
        <dbReference type="Pfam" id="PF00892"/>
    </source>
</evidence>
<dbReference type="AlphaFoldDB" id="A0A090CZR6"/>
<evidence type="ECO:0000256" key="2">
    <source>
        <dbReference type="ARBA" id="ARBA00022475"/>
    </source>
</evidence>
<keyword evidence="3 6" id="KW-0812">Transmembrane</keyword>
<feature type="transmembrane region" description="Helical" evidence="6">
    <location>
        <begin position="183"/>
        <end position="203"/>
    </location>
</feature>
<dbReference type="Proteomes" id="UP000031552">
    <property type="component" value="Unassembled WGS sequence"/>
</dbReference>
<comment type="caution">
    <text evidence="8">The sequence shown here is derived from an EMBL/GenBank/DDBJ whole genome shotgun (WGS) entry which is preliminary data.</text>
</comment>
<keyword evidence="9" id="KW-1185">Reference proteome</keyword>
<feature type="domain" description="EamA" evidence="7">
    <location>
        <begin position="2"/>
        <end position="133"/>
    </location>
</feature>
<dbReference type="EMBL" id="CCEJ010000008">
    <property type="protein sequence ID" value="CDR34476.1"/>
    <property type="molecule type" value="Genomic_DNA"/>
</dbReference>
<reference evidence="8" key="1">
    <citation type="submission" date="2013-12" db="EMBL/GenBank/DDBJ databases">
        <authorList>
            <person name="Linke B."/>
        </authorList>
    </citation>
    <scope>NUCLEOTIDE SEQUENCE [LARGE SCALE GENOMIC DNA]</scope>
    <source>
        <strain evidence="8">CRIB-18</strain>
    </source>
</reference>
<evidence type="ECO:0000256" key="5">
    <source>
        <dbReference type="ARBA" id="ARBA00023136"/>
    </source>
</evidence>
<feature type="transmembrane region" description="Helical" evidence="6">
    <location>
        <begin position="149"/>
        <end position="171"/>
    </location>
</feature>
<dbReference type="GO" id="GO:0005886">
    <property type="term" value="C:plasma membrane"/>
    <property type="evidence" value="ECO:0007669"/>
    <property type="project" value="UniProtKB-SubCell"/>
</dbReference>
<dbReference type="eggNOG" id="COG0697">
    <property type="taxonomic scope" value="Bacteria"/>
</dbReference>
<name>A0A090CZR6_9BACT</name>
<evidence type="ECO:0000256" key="4">
    <source>
        <dbReference type="ARBA" id="ARBA00022989"/>
    </source>
</evidence>
<dbReference type="InterPro" id="IPR000620">
    <property type="entry name" value="EamA_dom"/>
</dbReference>
<comment type="subcellular location">
    <subcellularLocation>
        <location evidence="1">Cell membrane</location>
        <topology evidence="1">Multi-pass membrane protein</topology>
    </subcellularLocation>
</comment>
<reference evidence="8" key="2">
    <citation type="submission" date="2014-09" db="EMBL/GenBank/DDBJ databases">
        <title>Criblamydia sequanensis harbors a mega-plasmid encoding arsenite resistance.</title>
        <authorList>
            <person name="Bertelli C."/>
            <person name="Goesmann A."/>
            <person name="Greub G."/>
        </authorList>
    </citation>
    <scope>NUCLEOTIDE SEQUENCE [LARGE SCALE GENOMIC DNA]</scope>
    <source>
        <strain evidence="8">CRIB-18</strain>
    </source>
</reference>